<accession>A0ABP0AV84</accession>
<protein>
    <recommendedName>
        <fullName evidence="5">Nuclear pore complex component</fullName>
    </recommendedName>
</protein>
<feature type="transmembrane region" description="Helical" evidence="2">
    <location>
        <begin position="66"/>
        <end position="87"/>
    </location>
</feature>
<proteinExistence type="predicted"/>
<comment type="caution">
    <text evidence="3">The sequence shown here is derived from an EMBL/GenBank/DDBJ whole genome shotgun (WGS) entry which is preliminary data.</text>
</comment>
<dbReference type="EMBL" id="CAWUHC010000006">
    <property type="protein sequence ID" value="CAK7211174.1"/>
    <property type="molecule type" value="Genomic_DNA"/>
</dbReference>
<evidence type="ECO:0000256" key="2">
    <source>
        <dbReference type="SAM" id="Phobius"/>
    </source>
</evidence>
<gene>
    <name evidence="3" type="ORF">SBRCBS47491_001024</name>
</gene>
<feature type="compositionally biased region" description="Polar residues" evidence="1">
    <location>
        <begin position="264"/>
        <end position="283"/>
    </location>
</feature>
<feature type="region of interest" description="Disordered" evidence="1">
    <location>
        <begin position="186"/>
        <end position="289"/>
    </location>
</feature>
<keyword evidence="2" id="KW-1133">Transmembrane helix</keyword>
<keyword evidence="2" id="KW-0812">Transmembrane</keyword>
<dbReference type="Pfam" id="PF08058">
    <property type="entry name" value="NPCC"/>
    <property type="match status" value="1"/>
</dbReference>
<dbReference type="Proteomes" id="UP001642406">
    <property type="component" value="Unassembled WGS sequence"/>
</dbReference>
<reference evidence="3 4" key="1">
    <citation type="submission" date="2024-01" db="EMBL/GenBank/DDBJ databases">
        <authorList>
            <person name="Allen C."/>
            <person name="Tagirdzhanova G."/>
        </authorList>
    </citation>
    <scope>NUCLEOTIDE SEQUENCE [LARGE SCALE GENOMIC DNA]</scope>
</reference>
<evidence type="ECO:0000256" key="1">
    <source>
        <dbReference type="SAM" id="MobiDB-lite"/>
    </source>
</evidence>
<evidence type="ECO:0000313" key="4">
    <source>
        <dbReference type="Proteomes" id="UP001642406"/>
    </source>
</evidence>
<evidence type="ECO:0000313" key="3">
    <source>
        <dbReference type="EMBL" id="CAK7211174.1"/>
    </source>
</evidence>
<keyword evidence="2" id="KW-0472">Membrane</keyword>
<dbReference type="PANTHER" id="PTHR28003">
    <property type="entry name" value="NUCLEOPORIN POM34"/>
    <property type="match status" value="1"/>
</dbReference>
<dbReference type="PANTHER" id="PTHR28003:SF1">
    <property type="entry name" value="NUCLEOPORIN POM34"/>
    <property type="match status" value="1"/>
</dbReference>
<keyword evidence="4" id="KW-1185">Reference proteome</keyword>
<organism evidence="3 4">
    <name type="scientific">Sporothrix bragantina</name>
    <dbReference type="NCBI Taxonomy" id="671064"/>
    <lineage>
        <taxon>Eukaryota</taxon>
        <taxon>Fungi</taxon>
        <taxon>Dikarya</taxon>
        <taxon>Ascomycota</taxon>
        <taxon>Pezizomycotina</taxon>
        <taxon>Sordariomycetes</taxon>
        <taxon>Sordariomycetidae</taxon>
        <taxon>Ophiostomatales</taxon>
        <taxon>Ophiostomataceae</taxon>
        <taxon>Sporothrix</taxon>
    </lineage>
</organism>
<sequence>MSFRVQTPQRAVAGVRPVAAAGAAATTTPVKAVPATPNITDSPGNWRHPRMDEITRRRAATVFTEANLKTFVYNAVALAAVFLVGNASGTPFVQLRRLALTVAPQQYSSLLVTVINAVLVINMVRSLLPLFRKPDTLSDIPLTPSQRKLLGLPSIKASATPNAVYTTPPRYARTPSVSSSAASITAATRGSGSANETTTSFSKSFTGSPISGSPLFPKARPANGGAANGGGSPFSPTSPFQSTRKASFGSPGTLGGSTPGAQGATGSLFSDSTMSSLPGTPSPTGKRLSMGLNNKWLYEKGRRSSSGTRLY</sequence>
<dbReference type="InterPro" id="IPR012578">
    <property type="entry name" value="Nucl_pore_cmplx"/>
</dbReference>
<evidence type="ECO:0008006" key="5">
    <source>
        <dbReference type="Google" id="ProtNLM"/>
    </source>
</evidence>
<name>A0ABP0AV84_9PEZI</name>
<feature type="compositionally biased region" description="Low complexity" evidence="1">
    <location>
        <begin position="186"/>
        <end position="208"/>
    </location>
</feature>
<feature type="compositionally biased region" description="Low complexity" evidence="1">
    <location>
        <begin position="233"/>
        <end position="243"/>
    </location>
</feature>